<evidence type="ECO:0000313" key="1">
    <source>
        <dbReference type="EMBL" id="PAT36098.1"/>
    </source>
</evidence>
<name>A0A2A2AEC5_9BURK</name>
<dbReference type="Pfam" id="PF11731">
    <property type="entry name" value="Cdd1"/>
    <property type="match status" value="1"/>
</dbReference>
<dbReference type="InterPro" id="IPR021725">
    <property type="entry name" value="Cdd1"/>
</dbReference>
<sequence length="108" mass="11854">MPKARCAQHAVRLTDIPNVGAATAADLCRIGITTPADVRSMQPQVAYEQLCRATGQRHDPCVLDVFMAAHHFMNGGAAQPWWVFTPKRKALLAQTRHAMHPAMVNPRG</sequence>
<dbReference type="EMBL" id="NSJF01000001">
    <property type="protein sequence ID" value="PAT36098.1"/>
    <property type="molecule type" value="Genomic_DNA"/>
</dbReference>
<comment type="caution">
    <text evidence="1">The sequence shown here is derived from an EMBL/GenBank/DDBJ whole genome shotgun (WGS) entry which is preliminary data.</text>
</comment>
<dbReference type="Gene3D" id="1.10.150.20">
    <property type="entry name" value="5' to 3' exonuclease, C-terminal subdomain"/>
    <property type="match status" value="1"/>
</dbReference>
<dbReference type="AlphaFoldDB" id="A0A2A2AEC5"/>
<accession>A0A2A2AEC5</accession>
<organism evidence="1 2">
    <name type="scientific">Vandammella animalimorsus</name>
    <dbReference type="NCBI Taxonomy" id="2029117"/>
    <lineage>
        <taxon>Bacteria</taxon>
        <taxon>Pseudomonadati</taxon>
        <taxon>Pseudomonadota</taxon>
        <taxon>Betaproteobacteria</taxon>
        <taxon>Burkholderiales</taxon>
        <taxon>Comamonadaceae</taxon>
        <taxon>Vandammella</taxon>
    </lineage>
</organism>
<reference evidence="1 2" key="1">
    <citation type="submission" date="2017-08" db="EMBL/GenBank/DDBJ databases">
        <title>WGS of Clinical strains of the CDC Group NO-1 linked to zoonotic infections in humans.</title>
        <authorList>
            <person name="Bernier A.-M."/>
            <person name="Bernard K."/>
        </authorList>
    </citation>
    <scope>NUCLEOTIDE SEQUENCE [LARGE SCALE GENOMIC DNA]</scope>
    <source>
        <strain evidence="1 2">NML03-0146</strain>
    </source>
</reference>
<gene>
    <name evidence="1" type="ORF">CK620_02440</name>
</gene>
<evidence type="ECO:0000313" key="2">
    <source>
        <dbReference type="Proteomes" id="UP000217999"/>
    </source>
</evidence>
<protein>
    <submittedName>
        <fullName evidence="1">Mitomycin resistance protein</fullName>
    </submittedName>
</protein>
<proteinExistence type="predicted"/>
<dbReference type="Proteomes" id="UP000217999">
    <property type="component" value="Unassembled WGS sequence"/>
</dbReference>